<dbReference type="GO" id="GO:0016491">
    <property type="term" value="F:oxidoreductase activity"/>
    <property type="evidence" value="ECO:0007669"/>
    <property type="project" value="InterPro"/>
</dbReference>
<dbReference type="Proteomes" id="UP000282060">
    <property type="component" value="Unassembled WGS sequence"/>
</dbReference>
<dbReference type="RefSeq" id="WP_126504752.1">
    <property type="nucleotide sequence ID" value="NZ_RXNV01000002.1"/>
</dbReference>
<evidence type="ECO:0000256" key="1">
    <source>
        <dbReference type="ARBA" id="ARBA00001917"/>
    </source>
</evidence>
<dbReference type="GO" id="GO:0005829">
    <property type="term" value="C:cytosol"/>
    <property type="evidence" value="ECO:0007669"/>
    <property type="project" value="TreeGrafter"/>
</dbReference>
<comment type="cofactor">
    <cofactor evidence="1">
        <name>FMN</name>
        <dbReference type="ChEBI" id="CHEBI:58210"/>
    </cofactor>
</comment>
<sequence>MKKILAFSGSNHSQSIHNVLIQSLAEKAKIAQVTTLDLTEFELPMYGIDVESEGMPAMAIKLKEVMSEHDALIIASPEHNGSMPAFLKNVIDWLSRIAEPGQSFFGSSKKPVLLVSASPGENGGATNLKNMAELMPWWGGDVKGIYSLGNYQDQVQSGEFNAETHEELKALMTSFEKSLQEKSDES</sequence>
<gene>
    <name evidence="4" type="ORF">EKG39_05450</name>
</gene>
<accession>A0A431WCE8</accession>
<keyword evidence="5" id="KW-1185">Reference proteome</keyword>
<dbReference type="GO" id="GO:0010181">
    <property type="term" value="F:FMN binding"/>
    <property type="evidence" value="ECO:0007669"/>
    <property type="project" value="TreeGrafter"/>
</dbReference>
<proteinExistence type="predicted"/>
<evidence type="ECO:0000259" key="3">
    <source>
        <dbReference type="Pfam" id="PF03358"/>
    </source>
</evidence>
<evidence type="ECO:0000256" key="2">
    <source>
        <dbReference type="ARBA" id="ARBA00022643"/>
    </source>
</evidence>
<dbReference type="InterPro" id="IPR029039">
    <property type="entry name" value="Flavoprotein-like_sf"/>
</dbReference>
<dbReference type="PANTHER" id="PTHR30543">
    <property type="entry name" value="CHROMATE REDUCTASE"/>
    <property type="match status" value="1"/>
</dbReference>
<dbReference type="OrthoDB" id="5767802at2"/>
<dbReference type="PANTHER" id="PTHR30543:SF21">
    <property type="entry name" value="NAD(P)H-DEPENDENT FMN REDUCTASE LOT6"/>
    <property type="match status" value="1"/>
</dbReference>
<dbReference type="SUPFAM" id="SSF52218">
    <property type="entry name" value="Flavoproteins"/>
    <property type="match status" value="1"/>
</dbReference>
<dbReference type="Pfam" id="PF03358">
    <property type="entry name" value="FMN_red"/>
    <property type="match status" value="1"/>
</dbReference>
<dbReference type="EMBL" id="RXNV01000002">
    <property type="protein sequence ID" value="RTR33194.1"/>
    <property type="molecule type" value="Genomic_DNA"/>
</dbReference>
<evidence type="ECO:0000313" key="5">
    <source>
        <dbReference type="Proteomes" id="UP000282060"/>
    </source>
</evidence>
<reference evidence="4 5" key="1">
    <citation type="submission" date="2018-12" db="EMBL/GenBank/DDBJ databases">
        <authorList>
            <person name="Yu L."/>
        </authorList>
    </citation>
    <scope>NUCLEOTIDE SEQUENCE [LARGE SCALE GENOMIC DNA]</scope>
    <source>
        <strain evidence="4 5">HAW-EB5</strain>
    </source>
</reference>
<protein>
    <submittedName>
        <fullName evidence="4">NAD(P)H-dependent oxidoreductase</fullName>
    </submittedName>
</protein>
<feature type="domain" description="NADPH-dependent FMN reductase-like" evidence="3">
    <location>
        <begin position="3"/>
        <end position="135"/>
    </location>
</feature>
<dbReference type="InterPro" id="IPR050712">
    <property type="entry name" value="NAD(P)H-dep_reductase"/>
</dbReference>
<evidence type="ECO:0000313" key="4">
    <source>
        <dbReference type="EMBL" id="RTR33194.1"/>
    </source>
</evidence>
<dbReference type="AlphaFoldDB" id="A0A431WCE8"/>
<name>A0A431WCE8_9GAMM</name>
<comment type="caution">
    <text evidence="4">The sequence shown here is derived from an EMBL/GenBank/DDBJ whole genome shotgun (WGS) entry which is preliminary data.</text>
</comment>
<keyword evidence="2" id="KW-0288">FMN</keyword>
<dbReference type="Gene3D" id="3.40.50.360">
    <property type="match status" value="1"/>
</dbReference>
<dbReference type="InterPro" id="IPR005025">
    <property type="entry name" value="FMN_Rdtase-like_dom"/>
</dbReference>
<organism evidence="4 5">
    <name type="scientific">Shewanella atlantica</name>
    <dbReference type="NCBI Taxonomy" id="271099"/>
    <lineage>
        <taxon>Bacteria</taxon>
        <taxon>Pseudomonadati</taxon>
        <taxon>Pseudomonadota</taxon>
        <taxon>Gammaproteobacteria</taxon>
        <taxon>Alteromonadales</taxon>
        <taxon>Shewanellaceae</taxon>
        <taxon>Shewanella</taxon>
    </lineage>
</organism>
<keyword evidence="2" id="KW-0285">Flavoprotein</keyword>